<evidence type="ECO:0000313" key="9">
    <source>
        <dbReference type="Proteomes" id="UP000800041"/>
    </source>
</evidence>
<reference evidence="8" key="1">
    <citation type="journal article" date="2020" name="Stud. Mycol.">
        <title>101 Dothideomycetes genomes: a test case for predicting lifestyles and emergence of pathogens.</title>
        <authorList>
            <person name="Haridas S."/>
            <person name="Albert R."/>
            <person name="Binder M."/>
            <person name="Bloem J."/>
            <person name="Labutti K."/>
            <person name="Salamov A."/>
            <person name="Andreopoulos B."/>
            <person name="Baker S."/>
            <person name="Barry K."/>
            <person name="Bills G."/>
            <person name="Bluhm B."/>
            <person name="Cannon C."/>
            <person name="Castanera R."/>
            <person name="Culley D."/>
            <person name="Daum C."/>
            <person name="Ezra D."/>
            <person name="Gonzalez J."/>
            <person name="Henrissat B."/>
            <person name="Kuo A."/>
            <person name="Liang C."/>
            <person name="Lipzen A."/>
            <person name="Lutzoni F."/>
            <person name="Magnuson J."/>
            <person name="Mondo S."/>
            <person name="Nolan M."/>
            <person name="Ohm R."/>
            <person name="Pangilinan J."/>
            <person name="Park H.-J."/>
            <person name="Ramirez L."/>
            <person name="Alfaro M."/>
            <person name="Sun H."/>
            <person name="Tritt A."/>
            <person name="Yoshinaga Y."/>
            <person name="Zwiers L.-H."/>
            <person name="Turgeon B."/>
            <person name="Goodwin S."/>
            <person name="Spatafora J."/>
            <person name="Crous P."/>
            <person name="Grigoriev I."/>
        </authorList>
    </citation>
    <scope>NUCLEOTIDE SEQUENCE</scope>
    <source>
        <strain evidence="8">CBS 113979</strain>
    </source>
</reference>
<feature type="region of interest" description="Disordered" evidence="6">
    <location>
        <begin position="466"/>
        <end position="494"/>
    </location>
</feature>
<feature type="compositionally biased region" description="Polar residues" evidence="6">
    <location>
        <begin position="25"/>
        <end position="50"/>
    </location>
</feature>
<dbReference type="GO" id="GO:0005789">
    <property type="term" value="C:endoplasmic reticulum membrane"/>
    <property type="evidence" value="ECO:0007669"/>
    <property type="project" value="TreeGrafter"/>
</dbReference>
<comment type="similarity">
    <text evidence="2">Belongs to the TAPT1 family.</text>
</comment>
<evidence type="ECO:0000256" key="4">
    <source>
        <dbReference type="ARBA" id="ARBA00022989"/>
    </source>
</evidence>
<name>A0A6G1GMI7_9PEZI</name>
<comment type="subcellular location">
    <subcellularLocation>
        <location evidence="1">Membrane</location>
        <topology evidence="1">Multi-pass membrane protein</topology>
    </subcellularLocation>
</comment>
<accession>A0A6G1GMI7</accession>
<feature type="region of interest" description="Disordered" evidence="6">
    <location>
        <begin position="1"/>
        <end position="292"/>
    </location>
</feature>
<keyword evidence="5 7" id="KW-0472">Membrane</keyword>
<feature type="compositionally biased region" description="Basic residues" evidence="6">
    <location>
        <begin position="473"/>
        <end position="486"/>
    </location>
</feature>
<dbReference type="Pfam" id="PF05346">
    <property type="entry name" value="DUF747"/>
    <property type="match status" value="1"/>
</dbReference>
<feature type="compositionally biased region" description="Polar residues" evidence="6">
    <location>
        <begin position="219"/>
        <end position="232"/>
    </location>
</feature>
<gene>
    <name evidence="8" type="ORF">K402DRAFT_467031</name>
</gene>
<evidence type="ECO:0000256" key="6">
    <source>
        <dbReference type="SAM" id="MobiDB-lite"/>
    </source>
</evidence>
<evidence type="ECO:0000256" key="1">
    <source>
        <dbReference type="ARBA" id="ARBA00004141"/>
    </source>
</evidence>
<evidence type="ECO:0000256" key="3">
    <source>
        <dbReference type="ARBA" id="ARBA00022692"/>
    </source>
</evidence>
<evidence type="ECO:0000313" key="8">
    <source>
        <dbReference type="EMBL" id="KAF1982141.1"/>
    </source>
</evidence>
<protein>
    <submittedName>
        <fullName evidence="8">DUF747-domain-containing protein</fullName>
    </submittedName>
</protein>
<feature type="compositionally biased region" description="Polar residues" evidence="6">
    <location>
        <begin position="128"/>
        <end position="139"/>
    </location>
</feature>
<dbReference type="PANTHER" id="PTHR13317">
    <property type="entry name" value="TRANSMEMBRANE ANTERIOR POSTERIOR TRANSFORMATION PROTEIN 1 HOMOLOG"/>
    <property type="match status" value="1"/>
</dbReference>
<dbReference type="AlphaFoldDB" id="A0A6G1GMI7"/>
<feature type="compositionally biased region" description="Basic residues" evidence="6">
    <location>
        <begin position="236"/>
        <end position="246"/>
    </location>
</feature>
<dbReference type="InterPro" id="IPR008010">
    <property type="entry name" value="Tatp1"/>
</dbReference>
<proteinExistence type="inferred from homology"/>
<keyword evidence="9" id="KW-1185">Reference proteome</keyword>
<feature type="region of interest" description="Disordered" evidence="6">
    <location>
        <begin position="428"/>
        <end position="453"/>
    </location>
</feature>
<keyword evidence="4 7" id="KW-1133">Transmembrane helix</keyword>
<evidence type="ECO:0000256" key="2">
    <source>
        <dbReference type="ARBA" id="ARBA00008803"/>
    </source>
</evidence>
<dbReference type="PANTHER" id="PTHR13317:SF4">
    <property type="entry name" value="TRANSMEMBRANE ANTERIOR POSTERIOR TRANSFORMATION PROTEIN 1 HOMOLOG"/>
    <property type="match status" value="1"/>
</dbReference>
<dbReference type="Proteomes" id="UP000800041">
    <property type="component" value="Unassembled WGS sequence"/>
</dbReference>
<dbReference type="OrthoDB" id="5376140at2759"/>
<organism evidence="8 9">
    <name type="scientific">Aulographum hederae CBS 113979</name>
    <dbReference type="NCBI Taxonomy" id="1176131"/>
    <lineage>
        <taxon>Eukaryota</taxon>
        <taxon>Fungi</taxon>
        <taxon>Dikarya</taxon>
        <taxon>Ascomycota</taxon>
        <taxon>Pezizomycotina</taxon>
        <taxon>Dothideomycetes</taxon>
        <taxon>Pleosporomycetidae</taxon>
        <taxon>Aulographales</taxon>
        <taxon>Aulographaceae</taxon>
    </lineage>
</organism>
<keyword evidence="3 7" id="KW-0812">Transmembrane</keyword>
<feature type="compositionally biased region" description="Basic and acidic residues" evidence="6">
    <location>
        <begin position="68"/>
        <end position="78"/>
    </location>
</feature>
<feature type="transmembrane region" description="Helical" evidence="7">
    <location>
        <begin position="578"/>
        <end position="600"/>
    </location>
</feature>
<feature type="transmembrane region" description="Helical" evidence="7">
    <location>
        <begin position="874"/>
        <end position="903"/>
    </location>
</feature>
<feature type="transmembrane region" description="Helical" evidence="7">
    <location>
        <begin position="380"/>
        <end position="399"/>
    </location>
</feature>
<evidence type="ECO:0000256" key="5">
    <source>
        <dbReference type="ARBA" id="ARBA00023136"/>
    </source>
</evidence>
<evidence type="ECO:0000256" key="7">
    <source>
        <dbReference type="SAM" id="Phobius"/>
    </source>
</evidence>
<dbReference type="EMBL" id="ML977188">
    <property type="protein sequence ID" value="KAF1982141.1"/>
    <property type="molecule type" value="Genomic_DNA"/>
</dbReference>
<sequence>MNGQHGDGGVFAEHAPQSPHHGQLRTPSLSPSLDNSSRQYDTETAPNGTKTPGIKQTILEVDAPEEAGLDHGPREGVDARLQVDGSSESKLSPPLSPSRDERRKRSIGKLSSPASGPLDSKILKLSPTKIQELTSSPTSLPVRAASPIPEEIPLLADAPEFLKKEEGGTSADNEETLFKDGSSSSNKGRRPSMSGNRGQTFEGKYTTETPNMKLPPLASKSSRPSASRTVSTPPFIRRKHSSHKAHAPLQEAVSSGTRPASRTVPPPLNLKDTKENRNAGPATTANLKPLPTPIPEQIHSPVSASLPVPPLSIPTYLQLELSTDKPSPLYIHRSATADYPYESIEVKFERLKNFLFLPVHLEQVIIFGVLACLDSFLHTFTILPLRFLNALFIFALWWVRNGYKETKDLGTFIYLGLGRLWERRRARADGTVSEPPSRPQSRRPSHTDILPAPPLTARENRITLPATQDLSRKSSKSSHIRHRRTRSTPSTLKSSHKADLLKGALIIASCAVLMRFDASRMYHNIRGQAAIKLYVIYNVLEISDRLFASVGQDILEVLLSDSTLSRNADGRSKVFRPLVLFLLALAYNCIHATSLFYQVITLNVAVNSYSNALIVLLLSNQFVEIKGSVFKKFEKENLFQLACADVVERFQLCLMLIIIAMRNIVEVGGFTISLASSFVAGPTNTGSSTSSGFEANATAAPRFTTSIIPQAFTILPPLLGQVLAPFLLVLGSEMLVDALKHAYISKFNNISPRALYGRFLDVLAKDYYAHAFADQNLTKRLGLPVLPLACLFIRASTQTYHMFLATHVPLPMMNPATGISLGAETTDEGAQPATTAILAQIDIVFRRALGRSSFGAGPNDPANQGFSWWSIDDFIAFATMAAVALVAWGLMLVFKLLLGMALVSYSRGRYRRMKDRERQEKEREKRVETEGKRVGGWGVVEVGDEKRRHIYSDDPEGYKRLKEKGKKKDGSGVDLDAVGRYDMVAKRIW</sequence>